<protein>
    <submittedName>
        <fullName evidence="2">Uncharacterized protein</fullName>
    </submittedName>
</protein>
<gene>
    <name evidence="2" type="ORF">NDU88_006050</name>
</gene>
<feature type="compositionally biased region" description="Polar residues" evidence="1">
    <location>
        <begin position="18"/>
        <end position="27"/>
    </location>
</feature>
<feature type="region of interest" description="Disordered" evidence="1">
    <location>
        <begin position="1"/>
        <end position="27"/>
    </location>
</feature>
<feature type="compositionally biased region" description="Basic and acidic residues" evidence="1">
    <location>
        <begin position="1"/>
        <end position="17"/>
    </location>
</feature>
<dbReference type="Proteomes" id="UP001066276">
    <property type="component" value="Chromosome 3_2"/>
</dbReference>
<keyword evidence="3" id="KW-1185">Reference proteome</keyword>
<dbReference type="EMBL" id="JANPWB010000006">
    <property type="protein sequence ID" value="KAJ1180835.1"/>
    <property type="molecule type" value="Genomic_DNA"/>
</dbReference>
<evidence type="ECO:0000313" key="2">
    <source>
        <dbReference type="EMBL" id="KAJ1180835.1"/>
    </source>
</evidence>
<organism evidence="2 3">
    <name type="scientific">Pleurodeles waltl</name>
    <name type="common">Iberian ribbed newt</name>
    <dbReference type="NCBI Taxonomy" id="8319"/>
    <lineage>
        <taxon>Eukaryota</taxon>
        <taxon>Metazoa</taxon>
        <taxon>Chordata</taxon>
        <taxon>Craniata</taxon>
        <taxon>Vertebrata</taxon>
        <taxon>Euteleostomi</taxon>
        <taxon>Amphibia</taxon>
        <taxon>Batrachia</taxon>
        <taxon>Caudata</taxon>
        <taxon>Salamandroidea</taxon>
        <taxon>Salamandridae</taxon>
        <taxon>Pleurodelinae</taxon>
        <taxon>Pleurodeles</taxon>
    </lineage>
</organism>
<name>A0AAV7TVP1_PLEWA</name>
<evidence type="ECO:0000256" key="1">
    <source>
        <dbReference type="SAM" id="MobiDB-lite"/>
    </source>
</evidence>
<dbReference type="AlphaFoldDB" id="A0AAV7TVP1"/>
<sequence>MGKGDPKQQKLAFDKQKQTPQSNVSTVSEMGACADEDSDMHTNGTAILMELHACFRAVNARFDTIASHWDQMGERLYRHDARMAHSEGLNLQNGGCYC</sequence>
<evidence type="ECO:0000313" key="3">
    <source>
        <dbReference type="Proteomes" id="UP001066276"/>
    </source>
</evidence>
<reference evidence="2" key="1">
    <citation type="journal article" date="2022" name="bioRxiv">
        <title>Sequencing and chromosome-scale assembly of the giantPleurodeles waltlgenome.</title>
        <authorList>
            <person name="Brown T."/>
            <person name="Elewa A."/>
            <person name="Iarovenko S."/>
            <person name="Subramanian E."/>
            <person name="Araus A.J."/>
            <person name="Petzold A."/>
            <person name="Susuki M."/>
            <person name="Suzuki K.-i.T."/>
            <person name="Hayashi T."/>
            <person name="Toyoda A."/>
            <person name="Oliveira C."/>
            <person name="Osipova E."/>
            <person name="Leigh N.D."/>
            <person name="Simon A."/>
            <person name="Yun M.H."/>
        </authorList>
    </citation>
    <scope>NUCLEOTIDE SEQUENCE</scope>
    <source>
        <strain evidence="2">20211129_DDA</strain>
        <tissue evidence="2">Liver</tissue>
    </source>
</reference>
<accession>A0AAV7TVP1</accession>
<comment type="caution">
    <text evidence="2">The sequence shown here is derived from an EMBL/GenBank/DDBJ whole genome shotgun (WGS) entry which is preliminary data.</text>
</comment>
<proteinExistence type="predicted"/>